<feature type="domain" description="SIS" evidence="2">
    <location>
        <begin position="202"/>
        <end position="328"/>
    </location>
</feature>
<dbReference type="CDD" id="cd05008">
    <property type="entry name" value="SIS_GlmS_GlmD_1"/>
    <property type="match status" value="1"/>
</dbReference>
<dbReference type="AlphaFoldDB" id="A0A3R9QRC7"/>
<dbReference type="InterPro" id="IPR035490">
    <property type="entry name" value="GlmS/FrlB_SIS"/>
</dbReference>
<dbReference type="GO" id="GO:0004360">
    <property type="term" value="F:glutamine-fructose-6-phosphate transaminase (isomerizing) activity"/>
    <property type="evidence" value="ECO:0007669"/>
    <property type="project" value="TreeGrafter"/>
</dbReference>
<dbReference type="GO" id="GO:0006487">
    <property type="term" value="P:protein N-linked glycosylation"/>
    <property type="evidence" value="ECO:0007669"/>
    <property type="project" value="TreeGrafter"/>
</dbReference>
<dbReference type="RefSeq" id="WP_125741285.1">
    <property type="nucleotide sequence ID" value="NZ_RCOR01000018.1"/>
</dbReference>
<keyword evidence="1" id="KW-0677">Repeat</keyword>
<dbReference type="SUPFAM" id="SSF53697">
    <property type="entry name" value="SIS domain"/>
    <property type="match status" value="1"/>
</dbReference>
<dbReference type="GO" id="GO:0097367">
    <property type="term" value="F:carbohydrate derivative binding"/>
    <property type="evidence" value="ECO:0007669"/>
    <property type="project" value="InterPro"/>
</dbReference>
<reference evidence="3 4" key="1">
    <citation type="submission" date="2018-10" db="EMBL/GenBank/DDBJ databases">
        <title>Co-occurring genomic capacity for anaerobic methane metabolism and dissimilatory sulfite reduction discovered in the Korarchaeota.</title>
        <authorList>
            <person name="Mckay L.J."/>
            <person name="Dlakic M."/>
            <person name="Fields M.W."/>
            <person name="Delmont T.O."/>
            <person name="Eren A.M."/>
            <person name="Jay Z.J."/>
            <person name="Klingelsmith K.B."/>
            <person name="Rusch D.B."/>
            <person name="Inskeep W.P."/>
        </authorList>
    </citation>
    <scope>NUCLEOTIDE SEQUENCE [LARGE SCALE GENOMIC DNA]</scope>
    <source>
        <strain evidence="3 4">WS</strain>
    </source>
</reference>
<gene>
    <name evidence="3" type="ORF">D9Q81_03350</name>
</gene>
<evidence type="ECO:0000313" key="4">
    <source>
        <dbReference type="Proteomes" id="UP000278149"/>
    </source>
</evidence>
<dbReference type="InterPro" id="IPR046348">
    <property type="entry name" value="SIS_dom_sf"/>
</dbReference>
<dbReference type="Proteomes" id="UP000278149">
    <property type="component" value="Unassembled WGS sequence"/>
</dbReference>
<organism evidence="3 4">
    <name type="scientific">Candidatus Korarchaeum cryptofilum</name>
    <dbReference type="NCBI Taxonomy" id="498846"/>
    <lineage>
        <taxon>Archaea</taxon>
        <taxon>Thermoproteota</taxon>
        <taxon>Candidatus Korarchaeia</taxon>
        <taxon>Candidatus Korarchaeales</taxon>
        <taxon>Candidatus Korarchaeaceae</taxon>
        <taxon>Candidatus Korarchaeum</taxon>
    </lineage>
</organism>
<dbReference type="GO" id="GO:0006002">
    <property type="term" value="P:fructose 6-phosphate metabolic process"/>
    <property type="evidence" value="ECO:0007669"/>
    <property type="project" value="TreeGrafter"/>
</dbReference>
<accession>A0A3R9QRC7</accession>
<evidence type="ECO:0000313" key="3">
    <source>
        <dbReference type="EMBL" id="RSN69649.1"/>
    </source>
</evidence>
<sequence length="336" mass="36862">MMPKEPGAHMRAEINEQPEAIARTLKECSNEVSEAAKLLDNSFIYVTGSGSSYHSSLVLSRALFRIAGLRATAIPASELPEWIPGELPNSSLVAISQSGESIDVINAVESFRKASPESPILSITNTRNSTLHKISDVSIITRAGEERAIAATKTYTTQLAASYLLSLELAGIRGKDIEELRRELERVPDAIREILSKDYRIYADKIREKEFGFILGKGPNYPTALESALKLRETANLHYVGYSAREFLHGPIQLLTKGTPVFLILGSEIEDIAQKVRSLGGDVINVDEGGDIELPKISYELSPIVAVVPMQLLSLEVSILRGLDPDKPERLTKVVR</sequence>
<dbReference type="PROSITE" id="PS51464">
    <property type="entry name" value="SIS"/>
    <property type="match status" value="2"/>
</dbReference>
<dbReference type="CDD" id="cd05009">
    <property type="entry name" value="SIS_GlmS_GlmD_2"/>
    <property type="match status" value="1"/>
</dbReference>
<protein>
    <submittedName>
        <fullName evidence="3">SIS domain-containing protein</fullName>
    </submittedName>
</protein>
<proteinExistence type="predicted"/>
<evidence type="ECO:0000256" key="1">
    <source>
        <dbReference type="ARBA" id="ARBA00022737"/>
    </source>
</evidence>
<dbReference type="Gene3D" id="3.40.50.10490">
    <property type="entry name" value="Glucose-6-phosphate isomerase like protein, domain 1"/>
    <property type="match status" value="2"/>
</dbReference>
<dbReference type="InterPro" id="IPR001347">
    <property type="entry name" value="SIS_dom"/>
</dbReference>
<dbReference type="PANTHER" id="PTHR10937:SF0">
    <property type="entry name" value="GLUTAMINE--FRUCTOSE-6-PHOSPHATE TRANSAMINASE (ISOMERIZING)"/>
    <property type="match status" value="1"/>
</dbReference>
<dbReference type="GO" id="GO:0006047">
    <property type="term" value="P:UDP-N-acetylglucosamine metabolic process"/>
    <property type="evidence" value="ECO:0007669"/>
    <property type="project" value="TreeGrafter"/>
</dbReference>
<dbReference type="InterPro" id="IPR035466">
    <property type="entry name" value="GlmS/AgaS_SIS"/>
</dbReference>
<dbReference type="EMBL" id="RCOR01000018">
    <property type="protein sequence ID" value="RSN69649.1"/>
    <property type="molecule type" value="Genomic_DNA"/>
</dbReference>
<dbReference type="PANTHER" id="PTHR10937">
    <property type="entry name" value="GLUCOSAMINE--FRUCTOSE-6-PHOSPHATE AMINOTRANSFERASE, ISOMERIZING"/>
    <property type="match status" value="1"/>
</dbReference>
<feature type="domain" description="SIS" evidence="2">
    <location>
        <begin position="34"/>
        <end position="175"/>
    </location>
</feature>
<dbReference type="Pfam" id="PF01380">
    <property type="entry name" value="SIS"/>
    <property type="match status" value="2"/>
</dbReference>
<name>A0A3R9QRC7_9CREN</name>
<evidence type="ECO:0000259" key="2">
    <source>
        <dbReference type="PROSITE" id="PS51464"/>
    </source>
</evidence>
<comment type="caution">
    <text evidence="3">The sequence shown here is derived from an EMBL/GenBank/DDBJ whole genome shotgun (WGS) entry which is preliminary data.</text>
</comment>